<evidence type="ECO:0008006" key="3">
    <source>
        <dbReference type="Google" id="ProtNLM"/>
    </source>
</evidence>
<reference evidence="1 2" key="1">
    <citation type="journal article" date="2024" name="bioRxiv">
        <title>A reference genome for Trichogramma kaykai: A tiny desert-dwelling parasitoid wasp with competing sex-ratio distorters.</title>
        <authorList>
            <person name="Culotta J."/>
            <person name="Lindsey A.R."/>
        </authorList>
    </citation>
    <scope>NUCLEOTIDE SEQUENCE [LARGE SCALE GENOMIC DNA]</scope>
    <source>
        <strain evidence="1 2">KSX58</strain>
    </source>
</reference>
<protein>
    <recommendedName>
        <fullName evidence="3">Reverse transcriptase domain-containing protein</fullName>
    </recommendedName>
</protein>
<organism evidence="1 2">
    <name type="scientific">Trichogramma kaykai</name>
    <dbReference type="NCBI Taxonomy" id="54128"/>
    <lineage>
        <taxon>Eukaryota</taxon>
        <taxon>Metazoa</taxon>
        <taxon>Ecdysozoa</taxon>
        <taxon>Arthropoda</taxon>
        <taxon>Hexapoda</taxon>
        <taxon>Insecta</taxon>
        <taxon>Pterygota</taxon>
        <taxon>Neoptera</taxon>
        <taxon>Endopterygota</taxon>
        <taxon>Hymenoptera</taxon>
        <taxon>Apocrita</taxon>
        <taxon>Proctotrupomorpha</taxon>
        <taxon>Chalcidoidea</taxon>
        <taxon>Trichogrammatidae</taxon>
        <taxon>Trichogramma</taxon>
    </lineage>
</organism>
<evidence type="ECO:0000313" key="1">
    <source>
        <dbReference type="EMBL" id="KAL3387259.1"/>
    </source>
</evidence>
<dbReference type="SUPFAM" id="SSF56672">
    <property type="entry name" value="DNA/RNA polymerases"/>
    <property type="match status" value="1"/>
</dbReference>
<accession>A0ABD2W322</accession>
<dbReference type="EMBL" id="JBJJXI010000137">
    <property type="protein sequence ID" value="KAL3387259.1"/>
    <property type="molecule type" value="Genomic_DNA"/>
</dbReference>
<dbReference type="GO" id="GO:0071897">
    <property type="term" value="P:DNA biosynthetic process"/>
    <property type="evidence" value="ECO:0007669"/>
    <property type="project" value="UniProtKB-ARBA"/>
</dbReference>
<dbReference type="AlphaFoldDB" id="A0ABD2W322"/>
<name>A0ABD2W322_9HYME</name>
<dbReference type="PANTHER" id="PTHR47331">
    <property type="entry name" value="PHD-TYPE DOMAIN-CONTAINING PROTEIN"/>
    <property type="match status" value="1"/>
</dbReference>
<comment type="caution">
    <text evidence="1">The sequence shown here is derived from an EMBL/GenBank/DDBJ whole genome shotgun (WGS) entry which is preliminary data.</text>
</comment>
<evidence type="ECO:0000313" key="2">
    <source>
        <dbReference type="Proteomes" id="UP001627154"/>
    </source>
</evidence>
<sequence>MNLKITRIQPLNVVGLGAATSSRAHSEVHCRVRSARQADFAVDLQMLVMTDLTQCLPQNKLSLEVWLHMRSLRLADPGFAQPAKVDCVLGADAYSSVILNGLVKGPVGTPVAQDTVWILTGRALSDETKFSNLAIRTFHTCTEPAISAQVAKLWELNNIDSATHPSEEDKRCEEQFQLTHTRDDTGRFIVRLPFARRTNLIGSRSAAHACLVRSERRFQRDPRLAEAYTAFMQEYIRLGHMELVPDAQINRPGAYLPHHGVFCADNPDKIRVVFNVSHKAMNGILLNDTLLPGPKLQADIAVVVSNWRHFKVAGTTDVEKMYRQILVHRDNVDWQRVLWRADPSEAVKEYRCTTVTYGTAAAPFLALRVMKQLAEDGCHDYPEAARVLSHQLYVDDIFFGADCVEEAIGARDQLIGLLATARMKLAK</sequence>
<proteinExistence type="predicted"/>
<dbReference type="PANTHER" id="PTHR47331:SF5">
    <property type="entry name" value="RIBONUCLEASE H"/>
    <property type="match status" value="1"/>
</dbReference>
<gene>
    <name evidence="1" type="ORF">TKK_017231</name>
</gene>
<keyword evidence="2" id="KW-1185">Reference proteome</keyword>
<dbReference type="Proteomes" id="UP001627154">
    <property type="component" value="Unassembled WGS sequence"/>
</dbReference>
<dbReference type="InterPro" id="IPR043502">
    <property type="entry name" value="DNA/RNA_pol_sf"/>
</dbReference>